<organism evidence="1 2">
    <name type="scientific">Lepraria neglecta</name>
    <dbReference type="NCBI Taxonomy" id="209136"/>
    <lineage>
        <taxon>Eukaryota</taxon>
        <taxon>Fungi</taxon>
        <taxon>Dikarya</taxon>
        <taxon>Ascomycota</taxon>
        <taxon>Pezizomycotina</taxon>
        <taxon>Lecanoromycetes</taxon>
        <taxon>OSLEUM clade</taxon>
        <taxon>Lecanoromycetidae</taxon>
        <taxon>Lecanorales</taxon>
        <taxon>Lecanorineae</taxon>
        <taxon>Stereocaulaceae</taxon>
        <taxon>Lepraria</taxon>
    </lineage>
</organism>
<keyword evidence="2" id="KW-1185">Reference proteome</keyword>
<accession>A0AAD9Z745</accession>
<dbReference type="Proteomes" id="UP001276659">
    <property type="component" value="Unassembled WGS sequence"/>
</dbReference>
<evidence type="ECO:0000313" key="2">
    <source>
        <dbReference type="Proteomes" id="UP001276659"/>
    </source>
</evidence>
<protein>
    <submittedName>
        <fullName evidence="1">Uncharacterized protein</fullName>
    </submittedName>
</protein>
<dbReference type="InterPro" id="IPR036291">
    <property type="entry name" value="NAD(P)-bd_dom_sf"/>
</dbReference>
<name>A0AAD9Z745_9LECA</name>
<dbReference type="AlphaFoldDB" id="A0AAD9Z745"/>
<gene>
    <name evidence="1" type="ORF">OEA41_004198</name>
</gene>
<dbReference type="EMBL" id="JASNWA010000008">
    <property type="protein sequence ID" value="KAK3172113.1"/>
    <property type="molecule type" value="Genomic_DNA"/>
</dbReference>
<evidence type="ECO:0000313" key="1">
    <source>
        <dbReference type="EMBL" id="KAK3172113.1"/>
    </source>
</evidence>
<proteinExistence type="predicted"/>
<dbReference type="SUPFAM" id="SSF51735">
    <property type="entry name" value="NAD(P)-binding Rossmann-fold domains"/>
    <property type="match status" value="1"/>
</dbReference>
<dbReference type="Gene3D" id="3.40.50.720">
    <property type="entry name" value="NAD(P)-binding Rossmann-like Domain"/>
    <property type="match status" value="1"/>
</dbReference>
<reference evidence="1" key="1">
    <citation type="submission" date="2022-11" db="EMBL/GenBank/DDBJ databases">
        <title>Chromosomal genome sequence assembly and mating type (MAT) locus characterization of the leprose asexual lichenized fungus Lepraria neglecta (Nyl.) Erichsen.</title>
        <authorList>
            <person name="Allen J.L."/>
            <person name="Pfeffer B."/>
        </authorList>
    </citation>
    <scope>NUCLEOTIDE SEQUENCE</scope>
    <source>
        <strain evidence="1">Allen 5258</strain>
    </source>
</reference>
<sequence length="113" mass="12648">MLNVDVRDVAKAHVLAMTAPGASNKRILLVSGLITPQLVANVIRKHFPELRDRVSEGSPDQIYPKGVDPTGWDVSGSHEIFGKDWGYRDLVESVTDTVRDILSQEKQWESKKH</sequence>
<comment type="caution">
    <text evidence="1">The sequence shown here is derived from an EMBL/GenBank/DDBJ whole genome shotgun (WGS) entry which is preliminary data.</text>
</comment>